<keyword evidence="2" id="KW-1185">Reference proteome</keyword>
<gene>
    <name evidence="1" type="ORF">VP01_85g10</name>
</gene>
<dbReference type="PROSITE" id="PS00092">
    <property type="entry name" value="N6_MTASE"/>
    <property type="match status" value="1"/>
</dbReference>
<evidence type="ECO:0000313" key="1">
    <source>
        <dbReference type="EMBL" id="KNZ44995.1"/>
    </source>
</evidence>
<dbReference type="OrthoDB" id="7848332at2759"/>
<protein>
    <recommendedName>
        <fullName evidence="3">Methyltransferase small domain-containing protein</fullName>
    </recommendedName>
</protein>
<dbReference type="GO" id="GO:0008988">
    <property type="term" value="F:rRNA (adenine-N6-)-methyltransferase activity"/>
    <property type="evidence" value="ECO:0007669"/>
    <property type="project" value="TreeGrafter"/>
</dbReference>
<evidence type="ECO:0000313" key="2">
    <source>
        <dbReference type="Proteomes" id="UP000037035"/>
    </source>
</evidence>
<dbReference type="AlphaFoldDB" id="A0A0L6UB24"/>
<sequence>MKKAGTIRLKDLEAELQPLDGFDVPKIDLEQYVTSAHLASHMIFTAETTYADVGQKRVLDLGCGCGILSIACSLVGASYVLGVDVDPEALRIAGQNLALLETRSDGATIELVHADIASPSFAHIFMGRRRDSDDEPFFDTVVMNPPFGTKRKGIDILFLETACRVS</sequence>
<dbReference type="STRING" id="27349.A0A0L6UB24"/>
<organism evidence="1 2">
    <name type="scientific">Puccinia sorghi</name>
    <dbReference type="NCBI Taxonomy" id="27349"/>
    <lineage>
        <taxon>Eukaryota</taxon>
        <taxon>Fungi</taxon>
        <taxon>Dikarya</taxon>
        <taxon>Basidiomycota</taxon>
        <taxon>Pucciniomycotina</taxon>
        <taxon>Pucciniomycetes</taxon>
        <taxon>Pucciniales</taxon>
        <taxon>Pucciniaceae</taxon>
        <taxon>Puccinia</taxon>
    </lineage>
</organism>
<name>A0A0L6UB24_9BASI</name>
<reference evidence="1 2" key="1">
    <citation type="submission" date="2015-08" db="EMBL/GenBank/DDBJ databases">
        <title>Next Generation Sequencing and Analysis of the Genome of Puccinia sorghi L Schw, the Causal Agent of Maize Common Rust.</title>
        <authorList>
            <person name="Rochi L."/>
            <person name="Burguener G."/>
            <person name="Darino M."/>
            <person name="Turjanski A."/>
            <person name="Kreff E."/>
            <person name="Dieguez M.J."/>
            <person name="Sacco F."/>
        </authorList>
    </citation>
    <scope>NUCLEOTIDE SEQUENCE [LARGE SCALE GENOMIC DNA]</scope>
    <source>
        <strain evidence="1 2">RO10H11247</strain>
    </source>
</reference>
<proteinExistence type="predicted"/>
<evidence type="ECO:0008006" key="3">
    <source>
        <dbReference type="Google" id="ProtNLM"/>
    </source>
</evidence>
<dbReference type="InterPro" id="IPR002052">
    <property type="entry name" value="DNA_methylase_N6_adenine_CS"/>
</dbReference>
<dbReference type="Gene3D" id="3.40.50.150">
    <property type="entry name" value="Vaccinia Virus protein VP39"/>
    <property type="match status" value="1"/>
</dbReference>
<comment type="caution">
    <text evidence="1">The sequence shown here is derived from an EMBL/GenBank/DDBJ whole genome shotgun (WGS) entry which is preliminary data.</text>
</comment>
<accession>A0A0L6UB24</accession>
<dbReference type="PANTHER" id="PTHR23290:SF0">
    <property type="entry name" value="RRNA N6-ADENOSINE-METHYLTRANSFERASE METTL5"/>
    <property type="match status" value="1"/>
</dbReference>
<dbReference type="VEuPathDB" id="FungiDB:VP01_85g10"/>
<dbReference type="Pfam" id="PF06325">
    <property type="entry name" value="PrmA"/>
    <property type="match status" value="1"/>
</dbReference>
<dbReference type="InterPro" id="IPR051720">
    <property type="entry name" value="rRNA_MeTrfase/Polyamine_Synth"/>
</dbReference>
<dbReference type="GO" id="GO:0003676">
    <property type="term" value="F:nucleic acid binding"/>
    <property type="evidence" value="ECO:0007669"/>
    <property type="project" value="InterPro"/>
</dbReference>
<dbReference type="PANTHER" id="PTHR23290">
    <property type="entry name" value="RRNA N6-ADENOSINE-METHYLTRANSFERASE METTL5"/>
    <property type="match status" value="1"/>
</dbReference>
<dbReference type="EMBL" id="LAVV01014160">
    <property type="protein sequence ID" value="KNZ44995.1"/>
    <property type="molecule type" value="Genomic_DNA"/>
</dbReference>
<dbReference type="SUPFAM" id="SSF53335">
    <property type="entry name" value="S-adenosyl-L-methionine-dependent methyltransferases"/>
    <property type="match status" value="1"/>
</dbReference>
<dbReference type="CDD" id="cd02440">
    <property type="entry name" value="AdoMet_MTases"/>
    <property type="match status" value="1"/>
</dbReference>
<dbReference type="InterPro" id="IPR029063">
    <property type="entry name" value="SAM-dependent_MTases_sf"/>
</dbReference>
<dbReference type="Proteomes" id="UP000037035">
    <property type="component" value="Unassembled WGS sequence"/>
</dbReference>